<organism evidence="2 3">
    <name type="scientific">Bacteroides ovatus</name>
    <dbReference type="NCBI Taxonomy" id="28116"/>
    <lineage>
        <taxon>Bacteria</taxon>
        <taxon>Pseudomonadati</taxon>
        <taxon>Bacteroidota</taxon>
        <taxon>Bacteroidia</taxon>
        <taxon>Bacteroidales</taxon>
        <taxon>Bacteroidaceae</taxon>
        <taxon>Bacteroides</taxon>
    </lineage>
</organism>
<feature type="domain" description="BIG2" evidence="1">
    <location>
        <begin position="370"/>
        <end position="448"/>
    </location>
</feature>
<dbReference type="PROSITE" id="PS51257">
    <property type="entry name" value="PROKAR_LIPOPROTEIN"/>
    <property type="match status" value="1"/>
</dbReference>
<accession>A0A1G6G875</accession>
<evidence type="ECO:0000259" key="1">
    <source>
        <dbReference type="SMART" id="SM00635"/>
    </source>
</evidence>
<dbReference type="Pfam" id="PF02368">
    <property type="entry name" value="Big_2"/>
    <property type="match status" value="2"/>
</dbReference>
<protein>
    <submittedName>
        <fullName evidence="2">Ig-like domain (Group 2)</fullName>
    </submittedName>
</protein>
<dbReference type="RefSeq" id="WP_081353389.1">
    <property type="nucleotide sequence ID" value="NZ_FMYE01000036.1"/>
</dbReference>
<dbReference type="InterPro" id="IPR032149">
    <property type="entry name" value="DUF4988"/>
</dbReference>
<dbReference type="Proteomes" id="UP000183670">
    <property type="component" value="Unassembled WGS sequence"/>
</dbReference>
<name>A0A1G6G875_BACOV</name>
<evidence type="ECO:0000313" key="2">
    <source>
        <dbReference type="EMBL" id="SDB78188.1"/>
    </source>
</evidence>
<dbReference type="Pfam" id="PF16378">
    <property type="entry name" value="DUF4988"/>
    <property type="match status" value="1"/>
</dbReference>
<dbReference type="AlphaFoldDB" id="A0A1G6G875"/>
<reference evidence="2 3" key="1">
    <citation type="submission" date="2016-10" db="EMBL/GenBank/DDBJ databases">
        <authorList>
            <person name="de Groot N.N."/>
        </authorList>
    </citation>
    <scope>NUCLEOTIDE SEQUENCE [LARGE SCALE GENOMIC DNA]</scope>
    <source>
        <strain evidence="2 3">NLAE-zl-C500</strain>
    </source>
</reference>
<gene>
    <name evidence="2" type="ORF">SAMN05192581_10363</name>
</gene>
<proteinExistence type="predicted"/>
<dbReference type="SMART" id="SM00635">
    <property type="entry name" value="BID_2"/>
    <property type="match status" value="2"/>
</dbReference>
<dbReference type="InterPro" id="IPR008964">
    <property type="entry name" value="Invasin/intimin_cell_adhesion"/>
</dbReference>
<dbReference type="Gene3D" id="2.60.40.1080">
    <property type="match status" value="2"/>
</dbReference>
<feature type="domain" description="BIG2" evidence="1">
    <location>
        <begin position="455"/>
        <end position="531"/>
    </location>
</feature>
<dbReference type="SUPFAM" id="SSF49373">
    <property type="entry name" value="Invasin/intimin cell-adhesion fragments"/>
    <property type="match status" value="2"/>
</dbReference>
<evidence type="ECO:0000313" key="3">
    <source>
        <dbReference type="Proteomes" id="UP000183670"/>
    </source>
</evidence>
<dbReference type="EMBL" id="FMYE01000036">
    <property type="protein sequence ID" value="SDB78188.1"/>
    <property type="molecule type" value="Genomic_DNA"/>
</dbReference>
<sequence length="707" mass="74514">MKKFRHYALLLVTAMAVFGCSKDYDDTELKQDISDLQSRVEKLETWCTTVNGQISALQGLVTALEAKDYVTGVSPVTNGYTINFSKSESITIYNGKDGAKGADGVTPVIGVDKFEGEYYWTVKIGTTAATWMLDADGKKIRTTGDKGVDGSAGINGQSPVLSVVTDTDGKVYWKVNGEWLLNSGKKVQATGDKGDNGETGSAGAAGADGAQGDAVFAADGVTVDKTKGTVTFTLAGEDGATFTLPMASEMKIFKEFTDCMVRPAMKTLTLDLNLKQDEYTAIKAELTSSKGMTTAIVKATRAAAGSPWGVTLKEPTFNADKSIKENAVVTFDFPTDVAEDEFALLKVTVIDTKGQEHAATRIIVYSTKVAVESVTLNQVTIDVNVGDEANLIATITPADATTQTLKWESSDDEIVTVDAAGKVTGVKVGSATITVTSTADATKTATCTVTVKSVAVTGVTLEGDKAIAIGETVKLTATIAPANATNKKIIWNSSNPEIASIGTDGTIEGKAAGETTVTVTTEDGSKTATCKVEVTSIPLKAYNVGDYYPDADDSSTAVGVVFKITNGGVHGKVISLDETTAQWSTVNHYFTMNDYNDGAANTKIIMEQAEADTKYPAAAWCVAKGVGWYLPAKGELTGFGNIWYANPTTYNTKFTNAGGTAINLDTFKNYYWTSNTDSGSDSAISFNGGGSSTSGKPSYKVRACYAY</sequence>
<dbReference type="InterPro" id="IPR003343">
    <property type="entry name" value="Big_2"/>
</dbReference>